<feature type="transmembrane region" description="Helical" evidence="1">
    <location>
        <begin position="432"/>
        <end position="452"/>
    </location>
</feature>
<proteinExistence type="predicted"/>
<feature type="transmembrane region" description="Helical" evidence="1">
    <location>
        <begin position="12"/>
        <end position="31"/>
    </location>
</feature>
<dbReference type="InterPro" id="IPR027463">
    <property type="entry name" value="AcrB_DN_DC_subdom"/>
</dbReference>
<keyword evidence="3" id="KW-1185">Reference proteome</keyword>
<reference evidence="2 3" key="1">
    <citation type="submission" date="2018-07" db="EMBL/GenBank/DDBJ databases">
        <title>Dyella monticola sp. nov. and Dyella psychrodurans sp. nov. isolated from monsoon evergreen broad-leaved forest soil of Dinghu Mountain, China.</title>
        <authorList>
            <person name="Gao Z."/>
            <person name="Qiu L."/>
        </authorList>
    </citation>
    <scope>NUCLEOTIDE SEQUENCE [LARGE SCALE GENOMIC DNA]</scope>
    <source>
        <strain evidence="2 3">4MSK11</strain>
    </source>
</reference>
<name>A0A370X4U7_9GAMM</name>
<dbReference type="Gene3D" id="3.30.2090.10">
    <property type="entry name" value="Multidrug efflux transporter AcrB TolC docking domain, DN and DC subdomains"/>
    <property type="match status" value="2"/>
</dbReference>
<dbReference type="PANTHER" id="PTHR32063">
    <property type="match status" value="1"/>
</dbReference>
<feature type="transmembrane region" description="Helical" evidence="1">
    <location>
        <begin position="957"/>
        <end position="983"/>
    </location>
</feature>
<dbReference type="OrthoDB" id="9759330at2"/>
<gene>
    <name evidence="2" type="ORF">DWU99_12155</name>
</gene>
<dbReference type="SUPFAM" id="SSF82866">
    <property type="entry name" value="Multidrug efflux transporter AcrB transmembrane domain"/>
    <property type="match status" value="2"/>
</dbReference>
<keyword evidence="1" id="KW-1133">Transmembrane helix</keyword>
<dbReference type="GO" id="GO:0005886">
    <property type="term" value="C:plasma membrane"/>
    <property type="evidence" value="ECO:0007669"/>
    <property type="project" value="TreeGrafter"/>
</dbReference>
<keyword evidence="1" id="KW-0812">Transmembrane</keyword>
<feature type="transmembrane region" description="Helical" evidence="1">
    <location>
        <begin position="1036"/>
        <end position="1058"/>
    </location>
</feature>
<dbReference type="SUPFAM" id="SSF82714">
    <property type="entry name" value="Multidrug efflux transporter AcrB TolC docking domain, DN and DC subdomains"/>
    <property type="match status" value="2"/>
</dbReference>
<feature type="transmembrane region" description="Helical" evidence="1">
    <location>
        <begin position="933"/>
        <end position="951"/>
    </location>
</feature>
<dbReference type="Gene3D" id="3.30.70.1440">
    <property type="entry name" value="Multidrug efflux transporter AcrB pore domain"/>
    <property type="match status" value="1"/>
</dbReference>
<feature type="transmembrane region" description="Helical" evidence="1">
    <location>
        <begin position="360"/>
        <end position="381"/>
    </location>
</feature>
<sequence>MLGLVRIALARPYTFVVLALFILIVGPLAALRTPTDIFPNIGIPVISVVWTYNGLSPDAMSGRVIYYYERSLTSTVSDIEHIESQSLPGIGVVKIFFQPGVDIRTATAQVTSISQTVLKQMPPGITPPQIINYNASTVPILQMALSSTQLSEQKIRDVAQNFLRPMLVSVAGVAIPTPYGGKQRQIMLDLDPQALAAKGLSAQDVSEALAAQNQIVPVGTIKIGHDEYTVELNDSPLAIEELNKLPIKTVDGATITMGEVAHVRDGSPPQENVVRVDGHRAVLMPFLKGGDVSTLAIVAGIKSLLPLAKETLPRSMQVKLMGDQSIFVRSAIASVAREGIIAAMLTSLMILIFLGSWRSTVIIAISIPLAVLSAIALLAAFKQTLNVMTLGGLALAVGILVDDATVTIENINWHLEKGKDVETAIMDGARQIVMPAFVSLLCICIVFVPMFLLNGIPGFLFRPMAMAVIFAMASSFVLSRTLVPTMAMYLLKPHIAERGKGDHPEDDYINHHEGDQHPAMRRGWLRGVLVSFQQRFEHRFAKFRDTYYGTLALALGTRRKFVLGFLAAVIGSFVLVPFLGRDFFPSTDAGAIAIHVRAPIGTRIEDTAAEFDHIETAIRRVVPPDQLDGIIDNIGLPLSGTNMVYNNSGTIGPQDGDIQILLQPGHDPSAAFVKTLRARLPREFPGTSFAFLPADMVSQILNFGAPAPLDVKISGENKAANQAYAIRMLRAMREIPGIADVRLQQSAGTPQLNVDVDRVRADELGITEHDVTNSMVASLAGSLQVAPTFWLNHANGVSYAVVAQTPQYRMDTLAALQSLPITSSTTGAKQVLGALATIRRTSTPAVVSHYNIAPSFDVYASVQGRDLGAVSDDIQQVLDEAAKDRPKGSVVSLLGQVTAMNSAFSGLLFGLLGAIVLIYMLIVVNFQSWLDPFVIITALPAALAGIVWMLFVTHTTLSVPALTGAIMCMGVATANSILVVSFARERLAEHGDAVKAALEAGFTRFRPVCMTALAMIIGMMPMAVTQEQNSPLGRAVIGGLLFATCATLLFVPVVFSIVHGREQHVADLDSAAGVPRTA</sequence>
<feature type="transmembrane region" description="Helical" evidence="1">
    <location>
        <begin position="464"/>
        <end position="491"/>
    </location>
</feature>
<organism evidence="2 3">
    <name type="scientific">Dyella psychrodurans</name>
    <dbReference type="NCBI Taxonomy" id="1927960"/>
    <lineage>
        <taxon>Bacteria</taxon>
        <taxon>Pseudomonadati</taxon>
        <taxon>Pseudomonadota</taxon>
        <taxon>Gammaproteobacteria</taxon>
        <taxon>Lysobacterales</taxon>
        <taxon>Rhodanobacteraceae</taxon>
        <taxon>Dyella</taxon>
    </lineage>
</organism>
<dbReference type="AlphaFoldDB" id="A0A370X4U7"/>
<feature type="transmembrane region" description="Helical" evidence="1">
    <location>
        <begin position="903"/>
        <end position="926"/>
    </location>
</feature>
<comment type="caution">
    <text evidence="2">The sequence shown here is derived from an EMBL/GenBank/DDBJ whole genome shotgun (WGS) entry which is preliminary data.</text>
</comment>
<dbReference type="InterPro" id="IPR001036">
    <property type="entry name" value="Acrflvin-R"/>
</dbReference>
<dbReference type="Proteomes" id="UP000255334">
    <property type="component" value="Unassembled WGS sequence"/>
</dbReference>
<dbReference type="PRINTS" id="PR00702">
    <property type="entry name" value="ACRIFLAVINRP"/>
</dbReference>
<accession>A0A370X4U7</accession>
<dbReference type="SUPFAM" id="SSF82693">
    <property type="entry name" value="Multidrug efflux transporter AcrB pore domain, PN1, PN2, PC1 and PC2 subdomains"/>
    <property type="match status" value="2"/>
</dbReference>
<protein>
    <submittedName>
        <fullName evidence="2">AcrB/AcrD/AcrF family protein</fullName>
    </submittedName>
</protein>
<keyword evidence="1" id="KW-0472">Membrane</keyword>
<dbReference type="EMBL" id="QRBF01000004">
    <property type="protein sequence ID" value="RDS83290.1"/>
    <property type="molecule type" value="Genomic_DNA"/>
</dbReference>
<evidence type="ECO:0000313" key="2">
    <source>
        <dbReference type="EMBL" id="RDS83290.1"/>
    </source>
</evidence>
<dbReference type="Pfam" id="PF00873">
    <property type="entry name" value="ACR_tran"/>
    <property type="match status" value="1"/>
</dbReference>
<dbReference type="RefSeq" id="WP_115478329.1">
    <property type="nucleotide sequence ID" value="NZ_QRBF01000004.1"/>
</dbReference>
<feature type="transmembrane region" description="Helical" evidence="1">
    <location>
        <begin position="1004"/>
        <end position="1024"/>
    </location>
</feature>
<dbReference type="Gene3D" id="3.30.70.1320">
    <property type="entry name" value="Multidrug efflux transporter AcrB pore domain like"/>
    <property type="match status" value="1"/>
</dbReference>
<dbReference type="PANTHER" id="PTHR32063:SF8">
    <property type="entry name" value="CATION EFFLUX PROTEIN"/>
    <property type="match status" value="1"/>
</dbReference>
<dbReference type="GO" id="GO:0042910">
    <property type="term" value="F:xenobiotic transmembrane transporter activity"/>
    <property type="evidence" value="ECO:0007669"/>
    <property type="project" value="TreeGrafter"/>
</dbReference>
<dbReference type="Gene3D" id="1.20.1640.10">
    <property type="entry name" value="Multidrug efflux transporter AcrB transmembrane domain"/>
    <property type="match status" value="2"/>
</dbReference>
<evidence type="ECO:0000313" key="3">
    <source>
        <dbReference type="Proteomes" id="UP000255334"/>
    </source>
</evidence>
<dbReference type="Gene3D" id="3.30.70.1430">
    <property type="entry name" value="Multidrug efflux transporter AcrB pore domain"/>
    <property type="match status" value="2"/>
</dbReference>
<evidence type="ECO:0000256" key="1">
    <source>
        <dbReference type="SAM" id="Phobius"/>
    </source>
</evidence>
<feature type="transmembrane region" description="Helical" evidence="1">
    <location>
        <begin position="561"/>
        <end position="580"/>
    </location>
</feature>